<evidence type="ECO:0000313" key="3">
    <source>
        <dbReference type="Proteomes" id="UP001595697"/>
    </source>
</evidence>
<comment type="caution">
    <text evidence="2">The sequence shown here is derived from an EMBL/GenBank/DDBJ whole genome shotgun (WGS) entry which is preliminary data.</text>
</comment>
<dbReference type="InterPro" id="IPR001466">
    <property type="entry name" value="Beta-lactam-related"/>
</dbReference>
<name>A0ABV8EDJ6_9HYPH</name>
<dbReference type="GO" id="GO:0016787">
    <property type="term" value="F:hydrolase activity"/>
    <property type="evidence" value="ECO:0007669"/>
    <property type="project" value="UniProtKB-KW"/>
</dbReference>
<reference evidence="3" key="1">
    <citation type="journal article" date="2019" name="Int. J. Syst. Evol. Microbiol.">
        <title>The Global Catalogue of Microorganisms (GCM) 10K type strain sequencing project: providing services to taxonomists for standard genome sequencing and annotation.</title>
        <authorList>
            <consortium name="The Broad Institute Genomics Platform"/>
            <consortium name="The Broad Institute Genome Sequencing Center for Infectious Disease"/>
            <person name="Wu L."/>
            <person name="Ma J."/>
        </authorList>
    </citation>
    <scope>NUCLEOTIDE SEQUENCE [LARGE SCALE GENOMIC DNA]</scope>
    <source>
        <strain evidence="3">TBRC 5781</strain>
    </source>
</reference>
<accession>A0ABV8EDJ6</accession>
<dbReference type="EC" id="3.-.-.-" evidence="2"/>
<protein>
    <submittedName>
        <fullName evidence="2">Serine hydrolase domain-containing protein</fullName>
        <ecNumber evidence="2">3.-.-.-</ecNumber>
    </submittedName>
</protein>
<feature type="domain" description="Beta-lactamase-related" evidence="1">
    <location>
        <begin position="164"/>
        <end position="425"/>
    </location>
</feature>
<keyword evidence="2" id="KW-0378">Hydrolase</keyword>
<dbReference type="Proteomes" id="UP001595697">
    <property type="component" value="Unassembled WGS sequence"/>
</dbReference>
<dbReference type="PANTHER" id="PTHR43283:SF7">
    <property type="entry name" value="BETA-LACTAMASE-RELATED DOMAIN-CONTAINING PROTEIN"/>
    <property type="match status" value="1"/>
</dbReference>
<dbReference type="PANTHER" id="PTHR43283">
    <property type="entry name" value="BETA-LACTAMASE-RELATED"/>
    <property type="match status" value="1"/>
</dbReference>
<keyword evidence="3" id="KW-1185">Reference proteome</keyword>
<evidence type="ECO:0000259" key="1">
    <source>
        <dbReference type="Pfam" id="PF00144"/>
    </source>
</evidence>
<dbReference type="EMBL" id="JBHSBD010000115">
    <property type="protein sequence ID" value="MFC3970620.1"/>
    <property type="molecule type" value="Genomic_DNA"/>
</dbReference>
<dbReference type="RefSeq" id="WP_247261059.1">
    <property type="nucleotide sequence ID" value="NZ_JALJQZ010000015.1"/>
</dbReference>
<evidence type="ECO:0000313" key="2">
    <source>
        <dbReference type="EMBL" id="MFC3970620.1"/>
    </source>
</evidence>
<sequence>MIFLKRILKWTFLAIVLLLVGGYAWLYARPPELLRVGAGYAAKIICSNVFIANRDADLVLADDVQAPGHPLLKLMSATVDRERQTVTTALTGGIARTTAEYYAGLGCRVLPAGAKVVPLPVIAEAPKPAPDPSLLWPQGGAVQLDPAVQDVLAREDLAGPGARAIVVIRDGRLVGERYAKGFSAQTPLLGWSMTKTVNAALVGIAMGQGAMKLDDAALFAQWKNDSRASIRVADLLSMEDGLAFNENYGNVSDVTRMLYLEPDMVSFMTQRPAAAPPGTVFTYSTGSPVLLSRLWMDHLGDTAKALRFPQKALFDPIGMSSAVMEVDAAGTFVGGSYLYATARDWVRFGLLLAQDGVWNGSRILPEGFTALMAKPNNASDGRYSQAQTWLPKAPDGTSIPAGWFRLQGHDGQTITVIPATRTVILRMGLTPRKLDYSPNALVAAVLALR</sequence>
<dbReference type="SUPFAM" id="SSF56601">
    <property type="entry name" value="beta-lactamase/transpeptidase-like"/>
    <property type="match status" value="1"/>
</dbReference>
<gene>
    <name evidence="2" type="ORF">ACFOVS_21335</name>
</gene>
<dbReference type="Pfam" id="PF00144">
    <property type="entry name" value="Beta-lactamase"/>
    <property type="match status" value="1"/>
</dbReference>
<proteinExistence type="predicted"/>
<dbReference type="InterPro" id="IPR012338">
    <property type="entry name" value="Beta-lactam/transpept-like"/>
</dbReference>
<organism evidence="2 3">
    <name type="scientific">Rhizobium lemnae</name>
    <dbReference type="NCBI Taxonomy" id="1214924"/>
    <lineage>
        <taxon>Bacteria</taxon>
        <taxon>Pseudomonadati</taxon>
        <taxon>Pseudomonadota</taxon>
        <taxon>Alphaproteobacteria</taxon>
        <taxon>Hyphomicrobiales</taxon>
        <taxon>Rhizobiaceae</taxon>
        <taxon>Rhizobium/Agrobacterium group</taxon>
        <taxon>Rhizobium</taxon>
    </lineage>
</organism>
<dbReference type="InterPro" id="IPR050789">
    <property type="entry name" value="Diverse_Enzym_Activities"/>
</dbReference>
<dbReference type="Gene3D" id="3.40.710.10">
    <property type="entry name" value="DD-peptidase/beta-lactamase superfamily"/>
    <property type="match status" value="1"/>
</dbReference>